<dbReference type="GO" id="GO:0045892">
    <property type="term" value="P:negative regulation of DNA-templated transcription"/>
    <property type="evidence" value="ECO:0007669"/>
    <property type="project" value="TreeGrafter"/>
</dbReference>
<keyword evidence="1" id="KW-0319">Glycerol metabolism</keyword>
<dbReference type="InterPro" id="IPR005471">
    <property type="entry name" value="Tscrpt_reg_IclR_N"/>
</dbReference>
<evidence type="ECO:0000313" key="10">
    <source>
        <dbReference type="Proteomes" id="UP000078292"/>
    </source>
</evidence>
<dbReference type="InterPro" id="IPR036388">
    <property type="entry name" value="WH-like_DNA-bd_sf"/>
</dbReference>
<evidence type="ECO:0000256" key="1">
    <source>
        <dbReference type="ARBA" id="ARBA00022798"/>
    </source>
</evidence>
<dbReference type="PROSITE" id="PS51077">
    <property type="entry name" value="HTH_ICLR"/>
    <property type="match status" value="1"/>
</dbReference>
<dbReference type="InterPro" id="IPR029016">
    <property type="entry name" value="GAF-like_dom_sf"/>
</dbReference>
<protein>
    <recommendedName>
        <fullName evidence="6">Glycerol operon regulatory protein</fullName>
    </recommendedName>
</protein>
<feature type="domain" description="HTH iclR-type" evidence="7">
    <location>
        <begin position="18"/>
        <end position="80"/>
    </location>
</feature>
<dbReference type="CDD" id="cd00090">
    <property type="entry name" value="HTH_ARSR"/>
    <property type="match status" value="1"/>
</dbReference>
<dbReference type="PANTHER" id="PTHR30136">
    <property type="entry name" value="HELIX-TURN-HELIX TRANSCRIPTIONAL REGULATOR, ICLR FAMILY"/>
    <property type="match status" value="1"/>
</dbReference>
<keyword evidence="2" id="KW-0805">Transcription regulation</keyword>
<dbReference type="AlphaFoldDB" id="A0A1B7LW04"/>
<dbReference type="GO" id="GO:0003700">
    <property type="term" value="F:DNA-binding transcription factor activity"/>
    <property type="evidence" value="ECO:0007669"/>
    <property type="project" value="TreeGrafter"/>
</dbReference>
<comment type="function">
    <text evidence="5">May be an activator protein for the gylABX operon.</text>
</comment>
<accession>A0A1B7LW04</accession>
<evidence type="ECO:0000256" key="5">
    <source>
        <dbReference type="ARBA" id="ARBA00058938"/>
    </source>
</evidence>
<dbReference type="EMBL" id="LXEY01000022">
    <property type="protein sequence ID" value="OAV59234.1"/>
    <property type="molecule type" value="Genomic_DNA"/>
</dbReference>
<dbReference type="InterPro" id="IPR050707">
    <property type="entry name" value="HTH_MetabolicPath_Reg"/>
</dbReference>
<keyword evidence="3" id="KW-0238">DNA-binding</keyword>
<keyword evidence="4" id="KW-0804">Transcription</keyword>
<gene>
    <name evidence="9" type="ORF">A6F49_15275</name>
</gene>
<dbReference type="Proteomes" id="UP000078292">
    <property type="component" value="Unassembled WGS sequence"/>
</dbReference>
<dbReference type="GO" id="GO:0003677">
    <property type="term" value="F:DNA binding"/>
    <property type="evidence" value="ECO:0007669"/>
    <property type="project" value="UniProtKB-KW"/>
</dbReference>
<dbReference type="PANTHER" id="PTHR30136:SF24">
    <property type="entry name" value="HTH-TYPE TRANSCRIPTIONAL REPRESSOR ALLR"/>
    <property type="match status" value="1"/>
</dbReference>
<evidence type="ECO:0000256" key="4">
    <source>
        <dbReference type="ARBA" id="ARBA00023163"/>
    </source>
</evidence>
<comment type="caution">
    <text evidence="9">The sequence shown here is derived from an EMBL/GenBank/DDBJ whole genome shotgun (WGS) entry which is preliminary data.</text>
</comment>
<dbReference type="InterPro" id="IPR036390">
    <property type="entry name" value="WH_DNA-bd_sf"/>
</dbReference>
<dbReference type="InterPro" id="IPR014757">
    <property type="entry name" value="Tscrpt_reg_IclR_C"/>
</dbReference>
<dbReference type="Gene3D" id="3.30.450.40">
    <property type="match status" value="1"/>
</dbReference>
<reference evidence="9 10" key="1">
    <citation type="submission" date="2016-04" db="EMBL/GenBank/DDBJ databases">
        <title>First whole genome shotgun sequence of the bacterium Enteractinococcus sp. strain UASWS1574.</title>
        <authorList>
            <person name="Crovadore J."/>
            <person name="Chablais R."/>
            <person name="Lefort F."/>
        </authorList>
    </citation>
    <scope>NUCLEOTIDE SEQUENCE [LARGE SCALE GENOMIC DNA]</scope>
    <source>
        <strain evidence="9 10">UASWS1574</strain>
    </source>
</reference>
<evidence type="ECO:0000256" key="3">
    <source>
        <dbReference type="ARBA" id="ARBA00023125"/>
    </source>
</evidence>
<dbReference type="FunFam" id="1.10.10.10:FF:000056">
    <property type="entry name" value="IclR family transcriptional regulator"/>
    <property type="match status" value="1"/>
</dbReference>
<dbReference type="GO" id="GO:0006071">
    <property type="term" value="P:glycerol metabolic process"/>
    <property type="evidence" value="ECO:0007669"/>
    <property type="project" value="UniProtKB-KW"/>
</dbReference>
<keyword evidence="10" id="KW-1185">Reference proteome</keyword>
<dbReference type="PROSITE" id="PS51078">
    <property type="entry name" value="ICLR_ED"/>
    <property type="match status" value="1"/>
</dbReference>
<feature type="domain" description="IclR-ED" evidence="8">
    <location>
        <begin position="81"/>
        <end position="261"/>
    </location>
</feature>
<organism evidence="9 10">
    <name type="scientific">Enteractinococcus helveticum</name>
    <dbReference type="NCBI Taxonomy" id="1837282"/>
    <lineage>
        <taxon>Bacteria</taxon>
        <taxon>Bacillati</taxon>
        <taxon>Actinomycetota</taxon>
        <taxon>Actinomycetes</taxon>
        <taxon>Micrococcales</taxon>
        <taxon>Micrococcaceae</taxon>
    </lineage>
</organism>
<dbReference type="Pfam" id="PF01614">
    <property type="entry name" value="IclR_C"/>
    <property type="match status" value="1"/>
</dbReference>
<evidence type="ECO:0000259" key="7">
    <source>
        <dbReference type="PROSITE" id="PS51077"/>
    </source>
</evidence>
<proteinExistence type="predicted"/>
<evidence type="ECO:0000256" key="2">
    <source>
        <dbReference type="ARBA" id="ARBA00023015"/>
    </source>
</evidence>
<dbReference type="Pfam" id="PF09339">
    <property type="entry name" value="HTH_IclR"/>
    <property type="match status" value="1"/>
</dbReference>
<dbReference type="InterPro" id="IPR011991">
    <property type="entry name" value="ArsR-like_HTH"/>
</dbReference>
<name>A0A1B7LW04_9MICC</name>
<dbReference type="SUPFAM" id="SSF55781">
    <property type="entry name" value="GAF domain-like"/>
    <property type="match status" value="1"/>
</dbReference>
<dbReference type="SUPFAM" id="SSF46785">
    <property type="entry name" value="Winged helix' DNA-binding domain"/>
    <property type="match status" value="1"/>
</dbReference>
<evidence type="ECO:0000256" key="6">
    <source>
        <dbReference type="ARBA" id="ARBA00070406"/>
    </source>
</evidence>
<sequence>MILTTFGQQRSTMSSPRNSVVHNVVDVLRCFSSEKPLVGVTEIAEQVGLHKSSVSRLLATLESEGWVEQDPATRRYQLGLGLIAIAGPLLANLNVRQVAYPYLHELADATKETAVLAVWEGSVSVTVEQIASDRTVKHTSPLGARYASTGSATVQIFLAEMSKETVTVLLDQDTIELQQGWTRSELQKRLEAVRRQGYATNLQETFDDEVGIAAPVYDHRRKVVAAVLIAAPSYRIDDQATQALIDQCVATAAMISTRMGNPDSQ</sequence>
<dbReference type="Gene3D" id="1.10.10.10">
    <property type="entry name" value="Winged helix-like DNA-binding domain superfamily/Winged helix DNA-binding domain"/>
    <property type="match status" value="1"/>
</dbReference>
<dbReference type="STRING" id="1837282.A6F49_15275"/>
<dbReference type="SMART" id="SM00346">
    <property type="entry name" value="HTH_ICLR"/>
    <property type="match status" value="1"/>
</dbReference>
<evidence type="ECO:0000313" key="9">
    <source>
        <dbReference type="EMBL" id="OAV59234.1"/>
    </source>
</evidence>
<evidence type="ECO:0000259" key="8">
    <source>
        <dbReference type="PROSITE" id="PS51078"/>
    </source>
</evidence>